<feature type="transmembrane region" description="Helical" evidence="6">
    <location>
        <begin position="226"/>
        <end position="246"/>
    </location>
</feature>
<dbReference type="InterPro" id="IPR017983">
    <property type="entry name" value="GPCR_2_secretin-like_CS"/>
</dbReference>
<feature type="transmembrane region" description="Helical" evidence="6">
    <location>
        <begin position="337"/>
        <end position="358"/>
    </location>
</feature>
<dbReference type="AlphaFoldDB" id="E4XBD5"/>
<evidence type="ECO:0000313" key="9">
    <source>
        <dbReference type="EMBL" id="CBY08910.1"/>
    </source>
</evidence>
<dbReference type="InterPro" id="IPR050332">
    <property type="entry name" value="GPCR_2"/>
</dbReference>
<evidence type="ECO:0000256" key="2">
    <source>
        <dbReference type="ARBA" id="ARBA00022692"/>
    </source>
</evidence>
<feature type="transmembrane region" description="Helical" evidence="6">
    <location>
        <begin position="464"/>
        <end position="484"/>
    </location>
</feature>
<feature type="chain" id="PRO_5003191128" description="G-protein coupled receptors family 2 profile 2 domain-containing protein" evidence="7">
    <location>
        <begin position="17"/>
        <end position="732"/>
    </location>
</feature>
<reference evidence="9" key="1">
    <citation type="journal article" date="2010" name="Science">
        <title>Plasticity of animal genome architecture unmasked by rapid evolution of a pelagic tunicate.</title>
        <authorList>
            <person name="Denoeud F."/>
            <person name="Henriet S."/>
            <person name="Mungpakdee S."/>
            <person name="Aury J.M."/>
            <person name="Da Silva C."/>
            <person name="Brinkmann H."/>
            <person name="Mikhaleva J."/>
            <person name="Olsen L.C."/>
            <person name="Jubin C."/>
            <person name="Canestro C."/>
            <person name="Bouquet J.M."/>
            <person name="Danks G."/>
            <person name="Poulain J."/>
            <person name="Campsteijn C."/>
            <person name="Adamski M."/>
            <person name="Cross I."/>
            <person name="Yadetie F."/>
            <person name="Muffato M."/>
            <person name="Louis A."/>
            <person name="Butcher S."/>
            <person name="Tsagkogeorga G."/>
            <person name="Konrad A."/>
            <person name="Singh S."/>
            <person name="Jensen M.F."/>
            <person name="Cong E.H."/>
            <person name="Eikeseth-Otteraa H."/>
            <person name="Noel B."/>
            <person name="Anthouard V."/>
            <person name="Porcel B.M."/>
            <person name="Kachouri-Lafond R."/>
            <person name="Nishino A."/>
            <person name="Ugolini M."/>
            <person name="Chourrout P."/>
            <person name="Nishida H."/>
            <person name="Aasland R."/>
            <person name="Huzurbazar S."/>
            <person name="Westhof E."/>
            <person name="Delsuc F."/>
            <person name="Lehrach H."/>
            <person name="Reinhardt R."/>
            <person name="Weissenbach J."/>
            <person name="Roy S.W."/>
            <person name="Artiguenave F."/>
            <person name="Postlethwait J.H."/>
            <person name="Manak J.R."/>
            <person name="Thompson E.M."/>
            <person name="Jaillon O."/>
            <person name="Du Pasquier L."/>
            <person name="Boudinot P."/>
            <person name="Liberles D.A."/>
            <person name="Volff J.N."/>
            <person name="Philippe H."/>
            <person name="Lenhard B."/>
            <person name="Roest Crollius H."/>
            <person name="Wincker P."/>
            <person name="Chourrout D."/>
        </authorList>
    </citation>
    <scope>NUCLEOTIDE SEQUENCE [LARGE SCALE GENOMIC DNA]</scope>
</reference>
<feature type="region of interest" description="Disordered" evidence="5">
    <location>
        <begin position="699"/>
        <end position="732"/>
    </location>
</feature>
<dbReference type="PANTHER" id="PTHR45620">
    <property type="entry name" value="PDF RECEPTOR-LIKE PROTEIN-RELATED"/>
    <property type="match status" value="1"/>
</dbReference>
<evidence type="ECO:0000256" key="6">
    <source>
        <dbReference type="SAM" id="Phobius"/>
    </source>
</evidence>
<gene>
    <name evidence="9" type="ORF">GSOID_T00006435001</name>
</gene>
<dbReference type="InterPro" id="IPR000832">
    <property type="entry name" value="GPCR_2_secretin-like"/>
</dbReference>
<dbReference type="PROSITE" id="PS50261">
    <property type="entry name" value="G_PROTEIN_RECEP_F2_4"/>
    <property type="match status" value="1"/>
</dbReference>
<dbReference type="OrthoDB" id="6160250at2759"/>
<keyword evidence="10" id="KW-1185">Reference proteome</keyword>
<feature type="transmembrane region" description="Helical" evidence="6">
    <location>
        <begin position="370"/>
        <end position="393"/>
    </location>
</feature>
<evidence type="ECO:0000313" key="10">
    <source>
        <dbReference type="Proteomes" id="UP000001307"/>
    </source>
</evidence>
<feature type="compositionally biased region" description="Polar residues" evidence="5">
    <location>
        <begin position="568"/>
        <end position="608"/>
    </location>
</feature>
<evidence type="ECO:0000256" key="1">
    <source>
        <dbReference type="ARBA" id="ARBA00004141"/>
    </source>
</evidence>
<feature type="signal peptide" evidence="7">
    <location>
        <begin position="1"/>
        <end position="16"/>
    </location>
</feature>
<dbReference type="Pfam" id="PF00002">
    <property type="entry name" value="7tm_2"/>
    <property type="match status" value="1"/>
</dbReference>
<dbReference type="CDD" id="cd15041">
    <property type="entry name" value="7tmB1_hormone_R"/>
    <property type="match status" value="1"/>
</dbReference>
<feature type="transmembrane region" description="Helical" evidence="6">
    <location>
        <begin position="191"/>
        <end position="214"/>
    </location>
</feature>
<organism evidence="9">
    <name type="scientific">Oikopleura dioica</name>
    <name type="common">Tunicate</name>
    <dbReference type="NCBI Taxonomy" id="34765"/>
    <lineage>
        <taxon>Eukaryota</taxon>
        <taxon>Metazoa</taxon>
        <taxon>Chordata</taxon>
        <taxon>Tunicata</taxon>
        <taxon>Appendicularia</taxon>
        <taxon>Copelata</taxon>
        <taxon>Oikopleuridae</taxon>
        <taxon>Oikopleura</taxon>
    </lineage>
</organism>
<feature type="transmembrane region" description="Helical" evidence="6">
    <location>
        <begin position="422"/>
        <end position="443"/>
    </location>
</feature>
<evidence type="ECO:0000256" key="4">
    <source>
        <dbReference type="ARBA" id="ARBA00023136"/>
    </source>
</evidence>
<protein>
    <recommendedName>
        <fullName evidence="8">G-protein coupled receptors family 2 profile 2 domain-containing protein</fullName>
    </recommendedName>
</protein>
<evidence type="ECO:0000256" key="7">
    <source>
        <dbReference type="SAM" id="SignalP"/>
    </source>
</evidence>
<dbReference type="Proteomes" id="UP000001307">
    <property type="component" value="Unassembled WGS sequence"/>
</dbReference>
<keyword evidence="7" id="KW-0732">Signal</keyword>
<evidence type="ECO:0000256" key="5">
    <source>
        <dbReference type="SAM" id="MobiDB-lite"/>
    </source>
</evidence>
<name>E4XBD5_OIKDI</name>
<dbReference type="GO" id="GO:0008528">
    <property type="term" value="F:G protein-coupled peptide receptor activity"/>
    <property type="evidence" value="ECO:0007669"/>
    <property type="project" value="TreeGrafter"/>
</dbReference>
<proteinExistence type="predicted"/>
<dbReference type="GO" id="GO:0017046">
    <property type="term" value="F:peptide hormone binding"/>
    <property type="evidence" value="ECO:0007669"/>
    <property type="project" value="TreeGrafter"/>
</dbReference>
<keyword evidence="3 6" id="KW-1133">Transmembrane helix</keyword>
<feature type="region of interest" description="Disordered" evidence="5">
    <location>
        <begin position="547"/>
        <end position="608"/>
    </location>
</feature>
<keyword evidence="2 6" id="KW-0812">Transmembrane</keyword>
<feature type="transmembrane region" description="Helical" evidence="6">
    <location>
        <begin position="496"/>
        <end position="517"/>
    </location>
</feature>
<dbReference type="GO" id="GO:0005886">
    <property type="term" value="C:plasma membrane"/>
    <property type="evidence" value="ECO:0007669"/>
    <property type="project" value="TreeGrafter"/>
</dbReference>
<dbReference type="InParanoid" id="E4XBD5"/>
<accession>E4XBD5</accession>
<dbReference type="PRINTS" id="PR00249">
    <property type="entry name" value="GPCRSECRETIN"/>
</dbReference>
<dbReference type="GO" id="GO:0007166">
    <property type="term" value="P:cell surface receptor signaling pathway"/>
    <property type="evidence" value="ECO:0007669"/>
    <property type="project" value="InterPro"/>
</dbReference>
<sequence>MSLLIAIILIVQIAQSENILKTPCYALQNAIDCLDPQKTSNILSQNLSAYEGCPTLSVFDWCVPGHLLWETAQVRCPWHNFYQKDPENWPAHTFTDFAHDEYNKTAWTTIDCIFHPTRNAASWFNLNRTVCRDHIDNFEQEYCDSLPPHCNCDPLCAAAGVDNSNSSFNSVNGTENTQIISSLQHLRMAKMIMVSGYAVSLIATTLGSILMLMLRRLRCTRIYIHINLLISFMMRAMLWLFHGSVYGSADDSLSHSPALQPDPVVMQYFQDNNLSNSTDPKEIHKIAFEHLVRDLLNKKSSIDDYPTLKDAHSTFCVARDPEISSAFVCRTYETLMMYFQLCNYFWFLVEGFYLKMLLQRSSVRSMSNMKYYLLFGWALPLVPILIWIIVSLITRSDKPCWIDDENGRVTEKDYTNMLILEIPIMVTVLINVFIFVSVVTIVGSKLRATLRKSDFRYRLLRANLALIPLLGIHYSLTMFVKYLATEDKTTLHTVCNYINTIMSSLQGLFVAIIYCFCNAEVQDELEKSYAAWKLGKDVRDDAIRRRSTLSNSQSGGTWWPQGRRRSSIFGTSRGQSFSVPQRRSTEQTYVPSESLLSTRPTNLGGTSTMRKAKSKIQNMINGTDQEKTSYSGMGAAKKLSIQGQTSLEESRPISVFQTMGGIAEEDNEDSPADCESDVFISSPRRHNVFTMDSRLSRFADDSGYEDNQPPHLQIENNSNRDSKPSSPPPSPI</sequence>
<comment type="subcellular location">
    <subcellularLocation>
        <location evidence="1">Membrane</location>
        <topology evidence="1">Multi-pass membrane protein</topology>
    </subcellularLocation>
</comment>
<feature type="domain" description="G-protein coupled receptors family 2 profile 2" evidence="8">
    <location>
        <begin position="189"/>
        <end position="518"/>
    </location>
</feature>
<dbReference type="Gene3D" id="1.20.1070.10">
    <property type="entry name" value="Rhodopsin 7-helix transmembrane proteins"/>
    <property type="match status" value="1"/>
</dbReference>
<evidence type="ECO:0000256" key="3">
    <source>
        <dbReference type="ARBA" id="ARBA00022989"/>
    </source>
</evidence>
<dbReference type="InterPro" id="IPR017981">
    <property type="entry name" value="GPCR_2-like_7TM"/>
</dbReference>
<dbReference type="GO" id="GO:0007188">
    <property type="term" value="P:adenylate cyclase-modulating G protein-coupled receptor signaling pathway"/>
    <property type="evidence" value="ECO:0007669"/>
    <property type="project" value="TreeGrafter"/>
</dbReference>
<dbReference type="EMBL" id="FN653034">
    <property type="protein sequence ID" value="CBY08910.1"/>
    <property type="molecule type" value="Genomic_DNA"/>
</dbReference>
<evidence type="ECO:0000259" key="8">
    <source>
        <dbReference type="PROSITE" id="PS50261"/>
    </source>
</evidence>
<keyword evidence="4 6" id="KW-0472">Membrane</keyword>
<dbReference type="PROSITE" id="PS00650">
    <property type="entry name" value="G_PROTEIN_RECEP_F2_2"/>
    <property type="match status" value="1"/>
</dbReference>